<keyword evidence="6 7" id="KW-0479">Metal-binding</keyword>
<evidence type="ECO:0000256" key="7">
    <source>
        <dbReference type="RuleBase" id="RU362036"/>
    </source>
</evidence>
<proteinExistence type="inferred from homology"/>
<comment type="cofactor">
    <cofactor evidence="6 7">
        <name>Mg(2+)</name>
        <dbReference type="ChEBI" id="CHEBI:18420"/>
    </cofactor>
    <text evidence="6 7">Binds 1 Mg(2+) ion per subunit.</text>
</comment>
<keyword evidence="9" id="KW-1185">Reference proteome</keyword>
<sequence>MMQEETKPFLHLPGSDESSRNGGGSVWCVVPGIQEKVSPSPTPSNTLQAVSSTSPVAASSSGLSSSFMPSLPQSLDRSTISDVAAVYGQSSYYNSGYSATGYGVYGPAATASYYQQVAGLASARVPYLGTPASAYAYSTTPYSTAATAANFDYSAYNQQYYNSVRNGYYGGLTGNGGNGTSSAYQTTSNDTSTDLTAFTLKAEPKKGKSSKKKKGGLNSANEGQFARVFIWDLSDVSVFTQQAFAHVLSKAGFALSPSFSQLKLFVQQVASLNFPPDQNEDNELSNIEDAAIEEQEPVASEPGNCVPEGRSGADAMRRLAHRYIALKQLYSQFAGNLDGLYDLVPSTKKENIDECARQIDSLLGGRHEGAARCIHLVAQRSALSSSSEKYGNVFLSSEGLVNGIVQVLLSRFGQSVPIENVYSCVKTGKESCLERIAARFGKKCSFVVITANGDTMHLAKKEGMPVWPITSGGVDLEKLFTAQSSYLLGRAR</sequence>
<protein>
    <recommendedName>
        <fullName evidence="7">Eyes absent homolog</fullName>
        <ecNumber evidence="7">3.1.3.48</ecNumber>
    </recommendedName>
</protein>
<dbReference type="GO" id="GO:0046872">
    <property type="term" value="F:metal ion binding"/>
    <property type="evidence" value="ECO:0007669"/>
    <property type="project" value="UniProtKB-KW"/>
</dbReference>
<dbReference type="WBParaSite" id="MBELARI_LOCUS11882">
    <property type="protein sequence ID" value="MBELARI_LOCUS11882"/>
    <property type="gene ID" value="MBELARI_LOCUS11882"/>
</dbReference>
<dbReference type="InterPro" id="IPR038102">
    <property type="entry name" value="EYA_dom_sf"/>
</dbReference>
<dbReference type="Proteomes" id="UP000887575">
    <property type="component" value="Unassembled WGS sequence"/>
</dbReference>
<keyword evidence="4 7" id="KW-0904">Protein phosphatase</keyword>
<dbReference type="GO" id="GO:0004725">
    <property type="term" value="F:protein tyrosine phosphatase activity"/>
    <property type="evidence" value="ECO:0007669"/>
    <property type="project" value="UniProtKB-EC"/>
</dbReference>
<dbReference type="GO" id="GO:0030154">
    <property type="term" value="P:cell differentiation"/>
    <property type="evidence" value="ECO:0007669"/>
    <property type="project" value="TreeGrafter"/>
</dbReference>
<keyword evidence="3 6" id="KW-0460">Magnesium</keyword>
<feature type="binding site" evidence="6">
    <location>
        <position position="232"/>
    </location>
    <ligand>
        <name>Mg(2+)</name>
        <dbReference type="ChEBI" id="CHEBI:18420"/>
    </ligand>
</feature>
<evidence type="ECO:0000256" key="1">
    <source>
        <dbReference type="ARBA" id="ARBA00010501"/>
    </source>
</evidence>
<comment type="catalytic activity">
    <reaction evidence="5 7">
        <text>O-phospho-L-tyrosyl-[protein] + H2O = L-tyrosyl-[protein] + phosphate</text>
        <dbReference type="Rhea" id="RHEA:10684"/>
        <dbReference type="Rhea" id="RHEA-COMP:10136"/>
        <dbReference type="Rhea" id="RHEA-COMP:20101"/>
        <dbReference type="ChEBI" id="CHEBI:15377"/>
        <dbReference type="ChEBI" id="CHEBI:43474"/>
        <dbReference type="ChEBI" id="CHEBI:46858"/>
        <dbReference type="ChEBI" id="CHEBI:61978"/>
        <dbReference type="EC" id="3.1.3.48"/>
    </reaction>
</comment>
<name>A0AAF3ED52_9BILA</name>
<evidence type="ECO:0000256" key="6">
    <source>
        <dbReference type="PIRSR" id="PIRSR628472-2"/>
    </source>
</evidence>
<feature type="region of interest" description="Disordered" evidence="8">
    <location>
        <begin position="1"/>
        <end position="23"/>
    </location>
</feature>
<evidence type="ECO:0000256" key="4">
    <source>
        <dbReference type="ARBA" id="ARBA00022912"/>
    </source>
</evidence>
<evidence type="ECO:0000256" key="3">
    <source>
        <dbReference type="ARBA" id="ARBA00022842"/>
    </source>
</evidence>
<dbReference type="PANTHER" id="PTHR10190:SF16">
    <property type="entry name" value="DEVELOPMENTAL PROTEIN EYES ABSENT"/>
    <property type="match status" value="1"/>
</dbReference>
<evidence type="ECO:0000256" key="2">
    <source>
        <dbReference type="ARBA" id="ARBA00022801"/>
    </source>
</evidence>
<evidence type="ECO:0000256" key="5">
    <source>
        <dbReference type="ARBA" id="ARBA00051722"/>
    </source>
</evidence>
<comment type="similarity">
    <text evidence="1 7">Belongs to the HAD-like hydrolase superfamily. EYA family.</text>
</comment>
<dbReference type="GO" id="GO:0045739">
    <property type="term" value="P:positive regulation of DNA repair"/>
    <property type="evidence" value="ECO:0007669"/>
    <property type="project" value="TreeGrafter"/>
</dbReference>
<evidence type="ECO:0000256" key="8">
    <source>
        <dbReference type="SAM" id="MobiDB-lite"/>
    </source>
</evidence>
<reference evidence="10" key="1">
    <citation type="submission" date="2024-02" db="UniProtKB">
        <authorList>
            <consortium name="WormBaseParasite"/>
        </authorList>
    </citation>
    <scope>IDENTIFICATION</scope>
</reference>
<keyword evidence="7" id="KW-0804">Transcription</keyword>
<accession>A0AAF3ED52</accession>
<dbReference type="EC" id="3.1.3.48" evidence="7"/>
<dbReference type="GO" id="GO:0005634">
    <property type="term" value="C:nucleus"/>
    <property type="evidence" value="ECO:0007669"/>
    <property type="project" value="TreeGrafter"/>
</dbReference>
<evidence type="ECO:0000313" key="9">
    <source>
        <dbReference type="Proteomes" id="UP000887575"/>
    </source>
</evidence>
<organism evidence="9 10">
    <name type="scientific">Mesorhabditis belari</name>
    <dbReference type="NCBI Taxonomy" id="2138241"/>
    <lineage>
        <taxon>Eukaryota</taxon>
        <taxon>Metazoa</taxon>
        <taxon>Ecdysozoa</taxon>
        <taxon>Nematoda</taxon>
        <taxon>Chromadorea</taxon>
        <taxon>Rhabditida</taxon>
        <taxon>Rhabditina</taxon>
        <taxon>Rhabditomorpha</taxon>
        <taxon>Rhabditoidea</taxon>
        <taxon>Rhabditidae</taxon>
        <taxon>Mesorhabditinae</taxon>
        <taxon>Mesorhabditis</taxon>
    </lineage>
</organism>
<dbReference type="AlphaFoldDB" id="A0AAF3ED52"/>
<dbReference type="InterPro" id="IPR028472">
    <property type="entry name" value="EYA"/>
</dbReference>
<evidence type="ECO:0000313" key="10">
    <source>
        <dbReference type="WBParaSite" id="MBELARI_LOCUS11882"/>
    </source>
</evidence>
<keyword evidence="2 7" id="KW-0378">Hydrolase</keyword>
<dbReference type="Gene3D" id="3.40.50.12350">
    <property type="match status" value="1"/>
</dbReference>
<keyword evidence="7" id="KW-0805">Transcription regulation</keyword>
<dbReference type="PANTHER" id="PTHR10190">
    <property type="entry name" value="EYES ABSENT"/>
    <property type="match status" value="1"/>
</dbReference>